<proteinExistence type="predicted"/>
<comment type="caution">
    <text evidence="1">The sequence shown here is derived from an EMBL/GenBank/DDBJ whole genome shotgun (WGS) entry which is preliminary data.</text>
</comment>
<name>A0AA43KF67_9CYAN</name>
<organism evidence="1 2">
    <name type="scientific">Umezakia ovalisporum FSS-62</name>
    <dbReference type="NCBI Taxonomy" id="2971776"/>
    <lineage>
        <taxon>Bacteria</taxon>
        <taxon>Bacillati</taxon>
        <taxon>Cyanobacteriota</taxon>
        <taxon>Cyanophyceae</taxon>
        <taxon>Nostocales</taxon>
        <taxon>Nodulariaceae</taxon>
        <taxon>Umezakia</taxon>
    </lineage>
</organism>
<gene>
    <name evidence="1" type="ORF">NWP23_07635</name>
</gene>
<evidence type="ECO:0000313" key="2">
    <source>
        <dbReference type="Proteomes" id="UP001159370"/>
    </source>
</evidence>
<dbReference type="GeneID" id="83685650"/>
<dbReference type="EMBL" id="JANQDL010000051">
    <property type="protein sequence ID" value="MDH6063643.1"/>
    <property type="molecule type" value="Genomic_DNA"/>
</dbReference>
<accession>A0AA43KF67</accession>
<sequence length="43" mass="4723">MNKSALNKKLVVSSQTFLNVKIDLGATKPKSTVVQISTKDNFQ</sequence>
<reference evidence="1 2" key="1">
    <citation type="journal article" date="2023" name="J. Phycol.">
        <title>Chrysosporum ovalisporum is synonymous with the true-branching cyanobacterium Umezakia natans (Nostocales/Aphanizomenonaceae).</title>
        <authorList>
            <person name="McGregor G.B."/>
            <person name="Sendall B.C."/>
            <person name="Niiyama Y."/>
            <person name="Tuji A."/>
            <person name="Willis A."/>
        </authorList>
    </citation>
    <scope>NUCLEOTIDE SEQUENCE [LARGE SCALE GENOMIC DNA]</scope>
    <source>
        <strain evidence="1 2">FSS-62</strain>
    </source>
</reference>
<dbReference type="AlphaFoldDB" id="A0AA43KF67"/>
<protein>
    <submittedName>
        <fullName evidence="1">Uncharacterized protein</fullName>
    </submittedName>
</protein>
<dbReference type="Proteomes" id="UP001159370">
    <property type="component" value="Unassembled WGS sequence"/>
</dbReference>
<dbReference type="RefSeq" id="WP_280649731.1">
    <property type="nucleotide sequence ID" value="NZ_JANQDL010000051.1"/>
</dbReference>
<evidence type="ECO:0000313" key="1">
    <source>
        <dbReference type="EMBL" id="MDH6063643.1"/>
    </source>
</evidence>